<sequence length="880" mass="101408">MGLNTQNNAFNYNKLQVSSGLTFHEDTTSEVPSERMSQFDSPKRKLGNRKYINSHYKRRETAKAEKFKYIEDSTYKKIEYETPAKNGSCNINFSGTSPTVLRPIENYPKEVLVSESDLDKDIEDYSTKDHNYCEVPQIFTQAEGGLGKKIFKFSQQSSTNPSPHRIEYLSKELEKFSSSQKTMKKSPIKYSNKSMHYKLDRNPESAMEVLTKSLLLQNSLHDHSLRSNSRGNKENKLDMRKNETQRINAKRQSNGRYALNESSLYQITTPQGRLSSKGRQIGYSQIHKVKKATSTVRRPNFHKSSQSLNCTSTKGKTVNRVSPMDKSRSPSMSKSSRANDKYIYNRLEQDLLKILQSSIVTGPANGKVNYEDFVNIMFHLGFIVSESTARTPFAEAELNDRENKLLIKIWSHLKGKYKGYINLDNIKVYLAGILNVDLSFMYDRSYLKTTTEAQNKRDFSPSLTFNGLLRSQSNNRYAGMSTSTQQVKNMKSKKTGYKSVGVFTTKGRFLFRNKEEIRKIHSYYKLLSVQRLKYVSQTPRNGLDKARISKTKVLYQNFRKEHEDSSVNSSGYFGKSFYEESKKRSCSRSSLAKRSHIERPIEGDVCKSTVRPFIRKNVPEKAIQIKCDLSQKYFESMSEFEESQISKSKNNSISDDSIRETLRTLSVKNQSKDPNEKSEEERSLTIFKCSDNTTDYEVASNGKQSERFDRRQQLRRKSKADPSLRYYLPSDKDSENHDQEIYNFKQSFVSMTDKTAFYPNNFLTTVKESDCDGSKLRIPKEKSSYNDSINLNNTNQSSRVKEEGSQLIVKGRPNRPYLFIDVIINQDYHPLKESISVFEGDTAESLAMEFIKEHSLNEEIIENLTNMIKHQIAKVKNNSN</sequence>
<feature type="compositionally biased region" description="Basic and acidic residues" evidence="1">
    <location>
        <begin position="220"/>
        <end position="244"/>
    </location>
</feature>
<protein>
    <submittedName>
        <fullName evidence="2">Uncharacterized protein</fullName>
    </submittedName>
</protein>
<feature type="region of interest" description="Disordered" evidence="1">
    <location>
        <begin position="697"/>
        <end position="732"/>
    </location>
</feature>
<reference evidence="2" key="1">
    <citation type="submission" date="2023-07" db="EMBL/GenBank/DDBJ databases">
        <authorList>
            <consortium name="AG Swart"/>
            <person name="Singh M."/>
            <person name="Singh A."/>
            <person name="Seah K."/>
            <person name="Emmerich C."/>
        </authorList>
    </citation>
    <scope>NUCLEOTIDE SEQUENCE</scope>
    <source>
        <strain evidence="2">DP1</strain>
    </source>
</reference>
<dbReference type="AlphaFoldDB" id="A0AAD1XE96"/>
<dbReference type="Proteomes" id="UP001295684">
    <property type="component" value="Unassembled WGS sequence"/>
</dbReference>
<feature type="compositionally biased region" description="Polar residues" evidence="1">
    <location>
        <begin position="245"/>
        <end position="255"/>
    </location>
</feature>
<feature type="compositionally biased region" description="Polar residues" evidence="1">
    <location>
        <begin position="300"/>
        <end position="320"/>
    </location>
</feature>
<evidence type="ECO:0000313" key="2">
    <source>
        <dbReference type="EMBL" id="CAI2371425.1"/>
    </source>
</evidence>
<name>A0AAD1XE96_EUPCR</name>
<keyword evidence="3" id="KW-1185">Reference proteome</keyword>
<organism evidence="2 3">
    <name type="scientific">Euplotes crassus</name>
    <dbReference type="NCBI Taxonomy" id="5936"/>
    <lineage>
        <taxon>Eukaryota</taxon>
        <taxon>Sar</taxon>
        <taxon>Alveolata</taxon>
        <taxon>Ciliophora</taxon>
        <taxon>Intramacronucleata</taxon>
        <taxon>Spirotrichea</taxon>
        <taxon>Hypotrichia</taxon>
        <taxon>Euplotida</taxon>
        <taxon>Euplotidae</taxon>
        <taxon>Moneuplotes</taxon>
    </lineage>
</organism>
<gene>
    <name evidence="2" type="ORF">ECRASSUSDP1_LOCUS12748</name>
</gene>
<accession>A0AAD1XE96</accession>
<evidence type="ECO:0000256" key="1">
    <source>
        <dbReference type="SAM" id="MobiDB-lite"/>
    </source>
</evidence>
<feature type="region of interest" description="Disordered" evidence="1">
    <location>
        <begin position="786"/>
        <end position="805"/>
    </location>
</feature>
<evidence type="ECO:0000313" key="3">
    <source>
        <dbReference type="Proteomes" id="UP001295684"/>
    </source>
</evidence>
<feature type="compositionally biased region" description="Polar residues" evidence="1">
    <location>
        <begin position="786"/>
        <end position="798"/>
    </location>
</feature>
<feature type="region of interest" description="Disordered" evidence="1">
    <location>
        <begin position="300"/>
        <end position="336"/>
    </location>
</feature>
<dbReference type="EMBL" id="CAMPGE010012662">
    <property type="protein sequence ID" value="CAI2371425.1"/>
    <property type="molecule type" value="Genomic_DNA"/>
</dbReference>
<feature type="region of interest" description="Disordered" evidence="1">
    <location>
        <begin position="220"/>
        <end position="255"/>
    </location>
</feature>
<comment type="caution">
    <text evidence="2">The sequence shown here is derived from an EMBL/GenBank/DDBJ whole genome shotgun (WGS) entry which is preliminary data.</text>
</comment>
<proteinExistence type="predicted"/>